<dbReference type="Proteomes" id="UP000290848">
    <property type="component" value="Unassembled WGS sequence"/>
</dbReference>
<keyword evidence="1" id="KW-0732">Signal</keyword>
<gene>
    <name evidence="2" type="ORF">EKH83_04925</name>
</gene>
<reference evidence="2 3" key="1">
    <citation type="submission" date="2018-12" db="EMBL/GenBank/DDBJ databases">
        <title>The Draft Genome Sequence of the Soil Bacterium Pedobacter tournemirensis R1.</title>
        <authorList>
            <person name="He J."/>
        </authorList>
    </citation>
    <scope>NUCLEOTIDE SEQUENCE [LARGE SCALE GENOMIC DNA]</scope>
    <source>
        <strain evidence="2 3">R1</strain>
    </source>
</reference>
<dbReference type="AlphaFoldDB" id="A0A4V1KIK9"/>
<dbReference type="PROSITE" id="PS51257">
    <property type="entry name" value="PROKAR_LIPOPROTEIN"/>
    <property type="match status" value="1"/>
</dbReference>
<evidence type="ECO:0000313" key="2">
    <source>
        <dbReference type="EMBL" id="RXF71052.1"/>
    </source>
</evidence>
<evidence type="ECO:0000313" key="3">
    <source>
        <dbReference type="Proteomes" id="UP000290848"/>
    </source>
</evidence>
<evidence type="ECO:0000256" key="1">
    <source>
        <dbReference type="SAM" id="SignalP"/>
    </source>
</evidence>
<proteinExistence type="predicted"/>
<comment type="caution">
    <text evidence="2">The sequence shown here is derived from an EMBL/GenBank/DDBJ whole genome shotgun (WGS) entry which is preliminary data.</text>
</comment>
<organism evidence="2 3">
    <name type="scientific">Arcticibacter tournemirensis</name>
    <dbReference type="NCBI Taxonomy" id="699437"/>
    <lineage>
        <taxon>Bacteria</taxon>
        <taxon>Pseudomonadati</taxon>
        <taxon>Bacteroidota</taxon>
        <taxon>Sphingobacteriia</taxon>
        <taxon>Sphingobacteriales</taxon>
        <taxon>Sphingobacteriaceae</taxon>
        <taxon>Arcticibacter</taxon>
    </lineage>
</organism>
<accession>A0A4V1KIK9</accession>
<feature type="chain" id="PRO_5020231138" description="DUF4625 domain-containing protein" evidence="1">
    <location>
        <begin position="21"/>
        <end position="148"/>
    </location>
</feature>
<evidence type="ECO:0008006" key="4">
    <source>
        <dbReference type="Google" id="ProtNLM"/>
    </source>
</evidence>
<feature type="signal peptide" evidence="1">
    <location>
        <begin position="1"/>
        <end position="20"/>
    </location>
</feature>
<sequence length="148" mass="16084">MKTSKFLFTAILCVFLSACSKDEAILENEEELSSAQNESVAPGSQQARISDIVVPDASVRVNPVKIKATVTGSSSCWTNLRLSLTKSSKYNYVLKAYGTVGTGSCENTPVTAAREASFTPDAQGTYTITIYKTPNETVQRKVQVIYTR</sequence>
<dbReference type="EMBL" id="RXOC01000003">
    <property type="protein sequence ID" value="RXF71052.1"/>
    <property type="molecule type" value="Genomic_DNA"/>
</dbReference>
<name>A0A4V1KIK9_9SPHI</name>
<dbReference type="RefSeq" id="WP_128768298.1">
    <property type="nucleotide sequence ID" value="NZ_RXOC01000003.1"/>
</dbReference>
<protein>
    <recommendedName>
        <fullName evidence="4">DUF4625 domain-containing protein</fullName>
    </recommendedName>
</protein>